<keyword evidence="2" id="KW-1185">Reference proteome</keyword>
<accession>A0AAE8SQ01</accession>
<comment type="caution">
    <text evidence="1">The sequence shown here is derived from an EMBL/GenBank/DDBJ whole genome shotgun (WGS) entry which is preliminary data.</text>
</comment>
<dbReference type="EMBL" id="ONZP01000900">
    <property type="protein sequence ID" value="SPJ91938.1"/>
    <property type="molecule type" value="Genomic_DNA"/>
</dbReference>
<gene>
    <name evidence="1" type="ORF">FTOL_13592</name>
</gene>
<protein>
    <submittedName>
        <fullName evidence="1">Uncharacterized protein</fullName>
    </submittedName>
</protein>
<dbReference type="Proteomes" id="UP001187734">
    <property type="component" value="Unassembled WGS sequence"/>
</dbReference>
<evidence type="ECO:0000313" key="1">
    <source>
        <dbReference type="EMBL" id="SPJ91938.1"/>
    </source>
</evidence>
<evidence type="ECO:0000313" key="2">
    <source>
        <dbReference type="Proteomes" id="UP001187734"/>
    </source>
</evidence>
<dbReference type="AlphaFoldDB" id="A0AAE8SQ01"/>
<organism evidence="1 2">
    <name type="scientific">Fusarium torulosum</name>
    <dbReference type="NCBI Taxonomy" id="33205"/>
    <lineage>
        <taxon>Eukaryota</taxon>
        <taxon>Fungi</taxon>
        <taxon>Dikarya</taxon>
        <taxon>Ascomycota</taxon>
        <taxon>Pezizomycotina</taxon>
        <taxon>Sordariomycetes</taxon>
        <taxon>Hypocreomycetidae</taxon>
        <taxon>Hypocreales</taxon>
        <taxon>Nectriaceae</taxon>
        <taxon>Fusarium</taxon>
    </lineage>
</organism>
<sequence length="289" mass="31190">MASSTSPKPSYHLCPDFSIAPPPDGYLTLGSILKNLDVDGVAHPLNLNAAIEVPAEDVFPRRVPDSKTGFTRTLKELRAVETSIWAKIFSLQGLGGIFNFLYKRTDDESLTVEDIQTRYFSPGEEYMTKSLELPNVASFVSVTRKKLPVYMVTGLKVAVGAKLSKVESKTKNVKGEVGASDPHGIASGGGSVGYTSEDTSAMGFTGSTPFILGIRVRKIWWEKGVRKTSDKVAGVALDDGGVRDKVSPVAGARFLEDFLVDDVETAPAEKIFANENDDLGIETSNWALP</sequence>
<proteinExistence type="predicted"/>
<name>A0AAE8SQ01_9HYPO</name>
<reference evidence="1" key="1">
    <citation type="submission" date="2018-03" db="EMBL/GenBank/DDBJ databases">
        <authorList>
            <person name="Guldener U."/>
        </authorList>
    </citation>
    <scope>NUCLEOTIDE SEQUENCE</scope>
</reference>